<gene>
    <name evidence="1" type="ORF">H6F41_09975</name>
</gene>
<accession>A0ABR7ZZF4</accession>
<reference evidence="1 2" key="1">
    <citation type="journal article" date="2020" name="ISME J.">
        <title>Comparative genomics reveals insights into cyanobacterial evolution and habitat adaptation.</title>
        <authorList>
            <person name="Chen M.Y."/>
            <person name="Teng W.K."/>
            <person name="Zhao L."/>
            <person name="Hu C.X."/>
            <person name="Zhou Y.K."/>
            <person name="Han B.P."/>
            <person name="Song L.R."/>
            <person name="Shu W.S."/>
        </authorList>
    </citation>
    <scope>NUCLEOTIDE SEQUENCE [LARGE SCALE GENOMIC DNA]</scope>
    <source>
        <strain evidence="1 2">FACHB-723</strain>
    </source>
</reference>
<proteinExistence type="predicted"/>
<comment type="caution">
    <text evidence="1">The sequence shown here is derived from an EMBL/GenBank/DDBJ whole genome shotgun (WGS) entry which is preliminary data.</text>
</comment>
<dbReference type="SUPFAM" id="SSF53137">
    <property type="entry name" value="Translational machinery components"/>
    <property type="match status" value="1"/>
</dbReference>
<organism evidence="1 2">
    <name type="scientific">Pseudanabaena mucicola FACHB-723</name>
    <dbReference type="NCBI Taxonomy" id="2692860"/>
    <lineage>
        <taxon>Bacteria</taxon>
        <taxon>Bacillati</taxon>
        <taxon>Cyanobacteriota</taxon>
        <taxon>Cyanophyceae</taxon>
        <taxon>Pseudanabaenales</taxon>
        <taxon>Pseudanabaenaceae</taxon>
        <taxon>Pseudanabaena</taxon>
    </lineage>
</organism>
<evidence type="ECO:0000313" key="1">
    <source>
        <dbReference type="EMBL" id="MBD2188472.1"/>
    </source>
</evidence>
<name>A0ABR7ZZF4_9CYAN</name>
<evidence type="ECO:0000313" key="2">
    <source>
        <dbReference type="Proteomes" id="UP000642094"/>
    </source>
</evidence>
<dbReference type="Proteomes" id="UP000642094">
    <property type="component" value="Unassembled WGS sequence"/>
</dbReference>
<dbReference type="RefSeq" id="WP_190403322.1">
    <property type="nucleotide sequence ID" value="NZ_JACJQB010000016.1"/>
</dbReference>
<dbReference type="EMBL" id="JACJQB010000016">
    <property type="protein sequence ID" value="MBD2188472.1"/>
    <property type="molecule type" value="Genomic_DNA"/>
</dbReference>
<keyword evidence="2" id="KW-1185">Reference proteome</keyword>
<protein>
    <recommendedName>
        <fullName evidence="3">eRF1 domain-containing protein</fullName>
    </recommendedName>
</protein>
<sequence length="139" mass="16393">MSKVGLWIDHRKAIIVSIMAKREEVKKVVLESDKQSQYSSSLLFKNNHKLMQMPSNKFTQRTMQEKLNIYYDEIISNIYNANSILIFGPSMAKYELKYRLEMNKLSDRIVGIETVDNMTERQISAKIWQQVELKICDRI</sequence>
<evidence type="ECO:0008006" key="3">
    <source>
        <dbReference type="Google" id="ProtNLM"/>
    </source>
</evidence>